<organism evidence="2 3">
    <name type="scientific">Achromobacter phage Motura</name>
    <dbReference type="NCBI Taxonomy" id="2591403"/>
    <lineage>
        <taxon>Viruses</taxon>
        <taxon>Duplodnaviria</taxon>
        <taxon>Heunggongvirae</taxon>
        <taxon>Uroviricota</taxon>
        <taxon>Caudoviricetes</taxon>
        <taxon>Moturavirus</taxon>
        <taxon>Moturavirus motura</taxon>
    </lineage>
</organism>
<reference evidence="2 3" key="1">
    <citation type="submission" date="2019-06" db="EMBL/GenBank/DDBJ databases">
        <authorList>
            <person name="Kincaid V.D."/>
            <person name="Fuller A."/>
            <person name="Hodges K."/>
            <person name="Bansal M."/>
            <person name="Essig J."/>
            <person name="Johnson A."/>
        </authorList>
    </citation>
    <scope>NUCLEOTIDE SEQUENCE [LARGE SCALE GENOMIC DNA]</scope>
</reference>
<sequence length="70" mass="7889">METQLQAIKNMISDYFGDTSRPAHETREGLEDIASHLDSLLDVLPSDDDADDSDWDNESGDDDEDVSDWE</sequence>
<dbReference type="Proteomes" id="UP000320799">
    <property type="component" value="Segment"/>
</dbReference>
<accession>A0A514CSU3</accession>
<feature type="region of interest" description="Disordered" evidence="1">
    <location>
        <begin position="42"/>
        <end position="70"/>
    </location>
</feature>
<proteinExistence type="predicted"/>
<dbReference type="EMBL" id="MN094788">
    <property type="protein sequence ID" value="QDH83536.1"/>
    <property type="molecule type" value="Genomic_DNA"/>
</dbReference>
<dbReference type="RefSeq" id="YP_009903735.1">
    <property type="nucleotide sequence ID" value="NC_049849.1"/>
</dbReference>
<protein>
    <submittedName>
        <fullName evidence="2">Uncharacterized protein</fullName>
    </submittedName>
</protein>
<dbReference type="GeneID" id="56136011"/>
<dbReference type="KEGG" id="vg:56136011"/>
<evidence type="ECO:0000313" key="2">
    <source>
        <dbReference type="EMBL" id="QDH83536.1"/>
    </source>
</evidence>
<name>A0A514CSU3_9CAUD</name>
<evidence type="ECO:0000313" key="3">
    <source>
        <dbReference type="Proteomes" id="UP000320799"/>
    </source>
</evidence>
<evidence type="ECO:0000256" key="1">
    <source>
        <dbReference type="SAM" id="MobiDB-lite"/>
    </source>
</evidence>
<feature type="compositionally biased region" description="Acidic residues" evidence="1">
    <location>
        <begin position="45"/>
        <end position="70"/>
    </location>
</feature>
<keyword evidence="3" id="KW-1185">Reference proteome</keyword>